<dbReference type="SUPFAM" id="SSF52743">
    <property type="entry name" value="Subtilisin-like"/>
    <property type="match status" value="1"/>
</dbReference>
<feature type="active site" description="Charge relay system" evidence="5">
    <location>
        <position position="252"/>
    </location>
</feature>
<evidence type="ECO:0000256" key="6">
    <source>
        <dbReference type="RuleBase" id="RU003355"/>
    </source>
</evidence>
<proteinExistence type="inferred from homology"/>
<sequence length="1127" mass="117627">MILQPLMWRRLAALASTIPLGLGVAAVAADSTAGSLLPAAVLESAEAGTGTVTLVTGDRVELPGPGRQPRITPAAGRRSMPFQVRAKAGHLQVIPGDAAGLIAAGRLDERLFDVTTLLASGYDDSRRAEVPVIVQSKDEQPVSAFGVQGRVLRSIGATAVSVPKRGATAWWKTTATAPGVRKVWLNGLRRVSLDRSAAQINAPAAWGQGLTGAGVTVAVVDSGIDAGHPDLAGKVVASANFTADPAGDGRGHGTHVASTIAGTGAASNGRYRGIAPDARLLDAKVCDAEGMCAEDAILAGMEWAAVTQHARVVNLSLGGVDTPDVDPLEQAVNTLSAQYGTLFVVAAGNSGPSDGTVESPGSAEAALTVGAVDRQDAVAEFSSRGPVRGTGGLKPDLAAPGVDIVAALAAGTESGEVVDDRYVRLSGTSMATPHVAGAAAILLQAHPQWTGGQLKSTLMGSAHLTPDARVADQGAGRVDVAAALKLPVTAAPASVGFGVARWPHTDDPLLSTTITYTNTGDGAITLALDLRVTGADGVPAPAGSFTVGSDHVVIPAHGSTSVTVTADTKSDVLPVGRYAGRLLASADGVQVSTPVGVEKESEHYDLKIRHIGRDGAVPGSYVTFVDRVGDCGTDPACGAVAFGAEGASAGVSVLRLPPGRYTVAEFSTTAGTNDTNLLMRPVLDLTRDVSLTVDARRAKPVELTAPRASARLMQWDLHAARDMERPGAVFDYSVSGDASTPLYTGDLGGPPASGDLVAFVQGRLAEPGPAGDFTGSPYEYQLAYTKLDRLFTGLRLRPAQRQFATVYAQYAAVTGEPRDVKTEHGARPTVGRADLLQFGPVFATNRLIATAPFTRTEYYLADGLEWNTMMMQGSRETGATDYLLYDEQRHRYEPGRTYRQGWSSGVFGPHFVAPKMQPNGLANGVMRQGDRFAASVVMFADSDPNHAGEPKVQARTARARLYRDGVLLQDWQPFVYLSRTLPPAESTYRLEATVTPPASEISTSVTTAWTFRSAHVDGDQAVALPLLGVRYRPDLDAYNRAAAGAYTVPVEVFRQLGAGTPDITQITVEYSVDDGGTWRSAPLTRDGSRWLAAVDNPAGGAVSLRITAADADGNRLEQTTTHAYLVR</sequence>
<evidence type="ECO:0000256" key="1">
    <source>
        <dbReference type="ARBA" id="ARBA00011073"/>
    </source>
</evidence>
<dbReference type="PRINTS" id="PR00723">
    <property type="entry name" value="SUBTILISIN"/>
</dbReference>
<dbReference type="InterPro" id="IPR051048">
    <property type="entry name" value="Peptidase_S8/S53_subtilisin"/>
</dbReference>
<dbReference type="PANTHER" id="PTHR43399">
    <property type="entry name" value="SUBTILISIN-RELATED"/>
    <property type="match status" value="1"/>
</dbReference>
<evidence type="ECO:0000256" key="3">
    <source>
        <dbReference type="ARBA" id="ARBA00022801"/>
    </source>
</evidence>
<feature type="active site" description="Charge relay system" evidence="5">
    <location>
        <position position="429"/>
    </location>
</feature>
<feature type="domain" description="Peptidase S8/S53" evidence="8">
    <location>
        <begin position="212"/>
        <end position="475"/>
    </location>
</feature>
<keyword evidence="7" id="KW-0732">Signal</keyword>
<dbReference type="PROSITE" id="PS00138">
    <property type="entry name" value="SUBTILASE_SER"/>
    <property type="match status" value="1"/>
</dbReference>
<dbReference type="InterPro" id="IPR000209">
    <property type="entry name" value="Peptidase_S8/S53_dom"/>
</dbReference>
<dbReference type="RefSeq" id="WP_253753516.1">
    <property type="nucleotide sequence ID" value="NZ_JAMZDZ010000001.1"/>
</dbReference>
<dbReference type="InterPro" id="IPR023827">
    <property type="entry name" value="Peptidase_S8_Asp-AS"/>
</dbReference>
<keyword evidence="4 5" id="KW-0720">Serine protease</keyword>
<keyword evidence="10" id="KW-1185">Reference proteome</keyword>
<evidence type="ECO:0000313" key="9">
    <source>
        <dbReference type="EMBL" id="MFC4132286.1"/>
    </source>
</evidence>
<feature type="chain" id="PRO_5047420961" evidence="7">
    <location>
        <begin position="29"/>
        <end position="1127"/>
    </location>
</feature>
<dbReference type="InterPro" id="IPR036852">
    <property type="entry name" value="Peptidase_S8/S53_dom_sf"/>
</dbReference>
<gene>
    <name evidence="9" type="ORF">ACFOZ4_16900</name>
</gene>
<evidence type="ECO:0000256" key="2">
    <source>
        <dbReference type="ARBA" id="ARBA00022670"/>
    </source>
</evidence>
<evidence type="ECO:0000259" key="8">
    <source>
        <dbReference type="Pfam" id="PF00082"/>
    </source>
</evidence>
<dbReference type="PROSITE" id="PS51892">
    <property type="entry name" value="SUBTILASE"/>
    <property type="match status" value="1"/>
</dbReference>
<dbReference type="CDD" id="cd07487">
    <property type="entry name" value="Peptidases_S8_1"/>
    <property type="match status" value="1"/>
</dbReference>
<protein>
    <submittedName>
        <fullName evidence="9">S8 family serine peptidase</fullName>
    </submittedName>
</protein>
<feature type="active site" description="Charge relay system" evidence="5">
    <location>
        <position position="221"/>
    </location>
</feature>
<dbReference type="EMBL" id="JBHSAY010000009">
    <property type="protein sequence ID" value="MFC4132286.1"/>
    <property type="molecule type" value="Genomic_DNA"/>
</dbReference>
<keyword evidence="2 5" id="KW-0645">Protease</keyword>
<dbReference type="Gene3D" id="3.40.50.200">
    <property type="entry name" value="Peptidase S8/S53 domain"/>
    <property type="match status" value="1"/>
</dbReference>
<feature type="signal peptide" evidence="7">
    <location>
        <begin position="1"/>
        <end position="28"/>
    </location>
</feature>
<comment type="caution">
    <text evidence="9">The sequence shown here is derived from an EMBL/GenBank/DDBJ whole genome shotgun (WGS) entry which is preliminary data.</text>
</comment>
<dbReference type="InterPro" id="IPR022398">
    <property type="entry name" value="Peptidase_S8_His-AS"/>
</dbReference>
<dbReference type="InterPro" id="IPR015500">
    <property type="entry name" value="Peptidase_S8_subtilisin-rel"/>
</dbReference>
<reference evidence="10" key="1">
    <citation type="journal article" date="2019" name="Int. J. Syst. Evol. Microbiol.">
        <title>The Global Catalogue of Microorganisms (GCM) 10K type strain sequencing project: providing services to taxonomists for standard genome sequencing and annotation.</title>
        <authorList>
            <consortium name="The Broad Institute Genomics Platform"/>
            <consortium name="The Broad Institute Genome Sequencing Center for Infectious Disease"/>
            <person name="Wu L."/>
            <person name="Ma J."/>
        </authorList>
    </citation>
    <scope>NUCLEOTIDE SEQUENCE [LARGE SCALE GENOMIC DNA]</scope>
    <source>
        <strain evidence="10">CGMCC 4.7289</strain>
    </source>
</reference>
<dbReference type="Proteomes" id="UP001595816">
    <property type="component" value="Unassembled WGS sequence"/>
</dbReference>
<name>A0ABV8LMM7_9ACTN</name>
<organism evidence="9 10">
    <name type="scientific">Hamadaea flava</name>
    <dbReference type="NCBI Taxonomy" id="1742688"/>
    <lineage>
        <taxon>Bacteria</taxon>
        <taxon>Bacillati</taxon>
        <taxon>Actinomycetota</taxon>
        <taxon>Actinomycetes</taxon>
        <taxon>Micromonosporales</taxon>
        <taxon>Micromonosporaceae</taxon>
        <taxon>Hamadaea</taxon>
    </lineage>
</organism>
<evidence type="ECO:0000256" key="5">
    <source>
        <dbReference type="PROSITE-ProRule" id="PRU01240"/>
    </source>
</evidence>
<accession>A0ABV8LMM7</accession>
<dbReference type="PROSITE" id="PS00137">
    <property type="entry name" value="SUBTILASE_HIS"/>
    <property type="match status" value="1"/>
</dbReference>
<dbReference type="PANTHER" id="PTHR43399:SF4">
    <property type="entry name" value="CELL WALL-ASSOCIATED PROTEASE"/>
    <property type="match status" value="1"/>
</dbReference>
<evidence type="ECO:0000256" key="7">
    <source>
        <dbReference type="SAM" id="SignalP"/>
    </source>
</evidence>
<comment type="similarity">
    <text evidence="1 5 6">Belongs to the peptidase S8 family.</text>
</comment>
<dbReference type="PROSITE" id="PS00136">
    <property type="entry name" value="SUBTILASE_ASP"/>
    <property type="match status" value="1"/>
</dbReference>
<keyword evidence="3 5" id="KW-0378">Hydrolase</keyword>
<dbReference type="InterPro" id="IPR023828">
    <property type="entry name" value="Peptidase_S8_Ser-AS"/>
</dbReference>
<evidence type="ECO:0000313" key="10">
    <source>
        <dbReference type="Proteomes" id="UP001595816"/>
    </source>
</evidence>
<evidence type="ECO:0000256" key="4">
    <source>
        <dbReference type="ARBA" id="ARBA00022825"/>
    </source>
</evidence>
<dbReference type="Pfam" id="PF00082">
    <property type="entry name" value="Peptidase_S8"/>
    <property type="match status" value="1"/>
</dbReference>